<evidence type="ECO:0000259" key="6">
    <source>
        <dbReference type="PROSITE" id="PS50112"/>
    </source>
</evidence>
<keyword evidence="9" id="KW-1185">Reference proteome</keyword>
<dbReference type="InterPro" id="IPR035965">
    <property type="entry name" value="PAS-like_dom_sf"/>
</dbReference>
<sequence length="238" mass="27314">MLNNTSPTGTSLVPPFDLSTLLKTIPELVWTAQPDGRVEYANAWGCRLLQANFEQIRDDGWHQFVHPEDLERTLALRQQAFETGDPYENEYRLRDGQAGAYRWFLVRALPVRDTPGQITHWLGISTDIEMQKRREGALRQSQEQARALLDSNIIGTIVADGEKIVEANDTFLRMTGYSREDLLQQRVNWVHITAPEDLDRTRQAHQELAQYQSMRPYEKEYVCKDGSHLPVLVGGVYS</sequence>
<dbReference type="InterPro" id="IPR000700">
    <property type="entry name" value="PAS-assoc_C"/>
</dbReference>
<name>A0A8J3I5D5_9CHLR</name>
<organism evidence="8 9">
    <name type="scientific">Ktedonospora formicarum</name>
    <dbReference type="NCBI Taxonomy" id="2778364"/>
    <lineage>
        <taxon>Bacteria</taxon>
        <taxon>Bacillati</taxon>
        <taxon>Chloroflexota</taxon>
        <taxon>Ktedonobacteria</taxon>
        <taxon>Ktedonobacterales</taxon>
        <taxon>Ktedonobacteraceae</taxon>
        <taxon>Ktedonospora</taxon>
    </lineage>
</organism>
<evidence type="ECO:0000313" key="8">
    <source>
        <dbReference type="EMBL" id="GHO50642.1"/>
    </source>
</evidence>
<dbReference type="EMBL" id="BNJF01000009">
    <property type="protein sequence ID" value="GHO50642.1"/>
    <property type="molecule type" value="Genomic_DNA"/>
</dbReference>
<dbReference type="SMART" id="SM00086">
    <property type="entry name" value="PAC"/>
    <property type="match status" value="1"/>
</dbReference>
<keyword evidence="3" id="KW-0597">Phosphoprotein</keyword>
<dbReference type="Proteomes" id="UP000612362">
    <property type="component" value="Unassembled WGS sequence"/>
</dbReference>
<evidence type="ECO:0000256" key="5">
    <source>
        <dbReference type="ARBA" id="ARBA00022777"/>
    </source>
</evidence>
<feature type="domain" description="PAS" evidence="6">
    <location>
        <begin position="18"/>
        <end position="84"/>
    </location>
</feature>
<evidence type="ECO:0000313" key="9">
    <source>
        <dbReference type="Proteomes" id="UP000612362"/>
    </source>
</evidence>
<dbReference type="PANTHER" id="PTHR43304">
    <property type="entry name" value="PHYTOCHROME-LIKE PROTEIN CPH1"/>
    <property type="match status" value="1"/>
</dbReference>
<protein>
    <recommendedName>
        <fullName evidence="2">histidine kinase</fullName>
        <ecNumber evidence="2">2.7.13.3</ecNumber>
    </recommendedName>
</protein>
<dbReference type="NCBIfam" id="TIGR00229">
    <property type="entry name" value="sensory_box"/>
    <property type="match status" value="2"/>
</dbReference>
<evidence type="ECO:0000259" key="7">
    <source>
        <dbReference type="PROSITE" id="PS50113"/>
    </source>
</evidence>
<dbReference type="SUPFAM" id="SSF55785">
    <property type="entry name" value="PYP-like sensor domain (PAS domain)"/>
    <property type="match status" value="2"/>
</dbReference>
<keyword evidence="4" id="KW-0808">Transferase</keyword>
<dbReference type="AlphaFoldDB" id="A0A8J3I5D5"/>
<dbReference type="FunFam" id="3.30.450.20:FF:000099">
    <property type="entry name" value="Sensory box sensor histidine kinase"/>
    <property type="match status" value="1"/>
</dbReference>
<dbReference type="InterPro" id="IPR013655">
    <property type="entry name" value="PAS_fold_3"/>
</dbReference>
<dbReference type="InterPro" id="IPR001610">
    <property type="entry name" value="PAC"/>
</dbReference>
<accession>A0A8J3I5D5</accession>
<evidence type="ECO:0000256" key="4">
    <source>
        <dbReference type="ARBA" id="ARBA00022679"/>
    </source>
</evidence>
<dbReference type="InterPro" id="IPR052162">
    <property type="entry name" value="Sensor_kinase/Photoreceptor"/>
</dbReference>
<dbReference type="PANTHER" id="PTHR43304:SF1">
    <property type="entry name" value="PAC DOMAIN-CONTAINING PROTEIN"/>
    <property type="match status" value="1"/>
</dbReference>
<gene>
    <name evidence="8" type="ORF">KSX_88050</name>
</gene>
<dbReference type="Gene3D" id="3.30.450.20">
    <property type="entry name" value="PAS domain"/>
    <property type="match status" value="2"/>
</dbReference>
<feature type="domain" description="PAS" evidence="6">
    <location>
        <begin position="141"/>
        <end position="212"/>
    </location>
</feature>
<dbReference type="EC" id="2.7.13.3" evidence="2"/>
<keyword evidence="5" id="KW-0418">Kinase</keyword>
<feature type="domain" description="PAC" evidence="7">
    <location>
        <begin position="87"/>
        <end position="140"/>
    </location>
</feature>
<dbReference type="InterPro" id="IPR013656">
    <property type="entry name" value="PAS_4"/>
</dbReference>
<dbReference type="SMART" id="SM00091">
    <property type="entry name" value="PAS"/>
    <property type="match status" value="2"/>
</dbReference>
<proteinExistence type="predicted"/>
<dbReference type="PROSITE" id="PS50112">
    <property type="entry name" value="PAS"/>
    <property type="match status" value="2"/>
</dbReference>
<dbReference type="Pfam" id="PF08448">
    <property type="entry name" value="PAS_4"/>
    <property type="match status" value="1"/>
</dbReference>
<reference evidence="8" key="1">
    <citation type="submission" date="2020-10" db="EMBL/GenBank/DDBJ databases">
        <title>Taxonomic study of unclassified bacteria belonging to the class Ktedonobacteria.</title>
        <authorList>
            <person name="Yabe S."/>
            <person name="Wang C.M."/>
            <person name="Zheng Y."/>
            <person name="Sakai Y."/>
            <person name="Cavaletti L."/>
            <person name="Monciardini P."/>
            <person name="Donadio S."/>
        </authorList>
    </citation>
    <scope>NUCLEOTIDE SEQUENCE</scope>
    <source>
        <strain evidence="8">SOSP1-1</strain>
    </source>
</reference>
<dbReference type="Pfam" id="PF08447">
    <property type="entry name" value="PAS_3"/>
    <property type="match status" value="1"/>
</dbReference>
<evidence type="ECO:0000256" key="1">
    <source>
        <dbReference type="ARBA" id="ARBA00000085"/>
    </source>
</evidence>
<comment type="caution">
    <text evidence="8">The sequence shown here is derived from an EMBL/GenBank/DDBJ whole genome shotgun (WGS) entry which is preliminary data.</text>
</comment>
<dbReference type="RefSeq" id="WP_220199628.1">
    <property type="nucleotide sequence ID" value="NZ_BNJF01000009.1"/>
</dbReference>
<dbReference type="GO" id="GO:0004673">
    <property type="term" value="F:protein histidine kinase activity"/>
    <property type="evidence" value="ECO:0007669"/>
    <property type="project" value="UniProtKB-EC"/>
</dbReference>
<evidence type="ECO:0000256" key="3">
    <source>
        <dbReference type="ARBA" id="ARBA00022553"/>
    </source>
</evidence>
<dbReference type="InterPro" id="IPR000014">
    <property type="entry name" value="PAS"/>
</dbReference>
<comment type="catalytic activity">
    <reaction evidence="1">
        <text>ATP + protein L-histidine = ADP + protein N-phospho-L-histidine.</text>
        <dbReference type="EC" id="2.7.13.3"/>
    </reaction>
</comment>
<evidence type="ECO:0000256" key="2">
    <source>
        <dbReference type="ARBA" id="ARBA00012438"/>
    </source>
</evidence>
<dbReference type="PROSITE" id="PS50113">
    <property type="entry name" value="PAC"/>
    <property type="match status" value="1"/>
</dbReference>
<dbReference type="CDD" id="cd00130">
    <property type="entry name" value="PAS"/>
    <property type="match status" value="2"/>
</dbReference>